<feature type="signal peptide" evidence="17">
    <location>
        <begin position="1"/>
        <end position="18"/>
    </location>
</feature>
<protein>
    <recommendedName>
        <fullName evidence="5">NADH dehydrogenase [ubiquinone] 1 beta subcomplex subunit 9</fullName>
    </recommendedName>
    <alternativeName>
        <fullName evidence="15">Complex I-B22</fullName>
    </alternativeName>
    <alternativeName>
        <fullName evidence="16">NADH-ubiquinone oxidoreductase B22 subunit</fullName>
    </alternativeName>
</protein>
<evidence type="ECO:0000256" key="14">
    <source>
        <dbReference type="ARBA" id="ARBA00023136"/>
    </source>
</evidence>
<accession>A0A261Y2B5</accession>
<evidence type="ECO:0000259" key="19">
    <source>
        <dbReference type="Pfam" id="PF10342"/>
    </source>
</evidence>
<keyword evidence="10" id="KW-0999">Mitochondrion inner membrane</keyword>
<organism evidence="20 21">
    <name type="scientific">Bifiguratus adelaidae</name>
    <dbReference type="NCBI Taxonomy" id="1938954"/>
    <lineage>
        <taxon>Eukaryota</taxon>
        <taxon>Fungi</taxon>
        <taxon>Fungi incertae sedis</taxon>
        <taxon>Mucoromycota</taxon>
        <taxon>Mucoromycotina</taxon>
        <taxon>Endogonomycetes</taxon>
        <taxon>Endogonales</taxon>
        <taxon>Endogonales incertae sedis</taxon>
        <taxon>Bifiguratus</taxon>
    </lineage>
</organism>
<dbReference type="GO" id="GO:0005743">
    <property type="term" value="C:mitochondrial inner membrane"/>
    <property type="evidence" value="ECO:0007669"/>
    <property type="project" value="UniProtKB-SubCell"/>
</dbReference>
<evidence type="ECO:0000256" key="11">
    <source>
        <dbReference type="ARBA" id="ARBA00022982"/>
    </source>
</evidence>
<dbReference type="GO" id="GO:0006120">
    <property type="term" value="P:mitochondrial electron transport, NADH to ubiquinone"/>
    <property type="evidence" value="ECO:0007669"/>
    <property type="project" value="InterPro"/>
</dbReference>
<keyword evidence="7" id="KW-0597">Phosphoprotein</keyword>
<keyword evidence="8" id="KW-0679">Respiratory chain</keyword>
<dbReference type="EMBL" id="MVBO01000031">
    <property type="protein sequence ID" value="OZJ04732.1"/>
    <property type="molecule type" value="Genomic_DNA"/>
</dbReference>
<evidence type="ECO:0000256" key="17">
    <source>
        <dbReference type="SAM" id="SignalP"/>
    </source>
</evidence>
<keyword evidence="12" id="KW-0007">Acetylation</keyword>
<dbReference type="AlphaFoldDB" id="A0A261Y2B5"/>
<keyword evidence="6" id="KW-0813">Transport</keyword>
<dbReference type="InterPro" id="IPR045292">
    <property type="entry name" value="Complex1_LYR_NDUFB9_LYRM3"/>
</dbReference>
<proteinExistence type="inferred from homology"/>
<keyword evidence="21" id="KW-1185">Reference proteome</keyword>
<evidence type="ECO:0000259" key="18">
    <source>
        <dbReference type="Pfam" id="PF05347"/>
    </source>
</evidence>
<evidence type="ECO:0000256" key="2">
    <source>
        <dbReference type="ARBA" id="ARBA00004443"/>
    </source>
</evidence>
<evidence type="ECO:0000256" key="16">
    <source>
        <dbReference type="ARBA" id="ARBA00032528"/>
    </source>
</evidence>
<dbReference type="PANTHER" id="PTHR12868">
    <property type="entry name" value="NADH-UBIQUINONE OXIDOREDUCTASE B22 SUBUNIT"/>
    <property type="match status" value="1"/>
</dbReference>
<dbReference type="InterPro" id="IPR018466">
    <property type="entry name" value="Kre9/Knh1-like_N"/>
</dbReference>
<evidence type="ECO:0000256" key="13">
    <source>
        <dbReference type="ARBA" id="ARBA00023128"/>
    </source>
</evidence>
<evidence type="ECO:0000256" key="3">
    <source>
        <dbReference type="ARBA" id="ARBA00009508"/>
    </source>
</evidence>
<comment type="caution">
    <text evidence="20">The sequence shown here is derived from an EMBL/GenBank/DDBJ whole genome shotgun (WGS) entry which is preliminary data.</text>
</comment>
<dbReference type="Pfam" id="PF05347">
    <property type="entry name" value="Complex1_LYR"/>
    <property type="match status" value="1"/>
</dbReference>
<comment type="subcellular location">
    <subcellularLocation>
        <location evidence="2">Mitochondrion inner membrane</location>
        <topology evidence="2">Peripheral membrane protein</topology>
        <orientation evidence="2">Matrix side</orientation>
    </subcellularLocation>
</comment>
<evidence type="ECO:0000256" key="7">
    <source>
        <dbReference type="ARBA" id="ARBA00022553"/>
    </source>
</evidence>
<evidence type="ECO:0000256" key="9">
    <source>
        <dbReference type="ARBA" id="ARBA00022729"/>
    </source>
</evidence>
<reference evidence="20 21" key="1">
    <citation type="journal article" date="2017" name="Mycologia">
        <title>Bifiguratus adelaidae, gen. et sp. nov., a new member of Mucoromycotina in endophytic and soil-dwelling habitats.</title>
        <authorList>
            <person name="Torres-Cruz T.J."/>
            <person name="Billingsley Tobias T.L."/>
            <person name="Almatruk M."/>
            <person name="Hesse C."/>
            <person name="Kuske C.R."/>
            <person name="Desiro A."/>
            <person name="Benucci G.M."/>
            <person name="Bonito G."/>
            <person name="Stajich J.E."/>
            <person name="Dunlap C."/>
            <person name="Arnold A.E."/>
            <person name="Porras-Alfaro A."/>
        </authorList>
    </citation>
    <scope>NUCLEOTIDE SEQUENCE [LARGE SCALE GENOMIC DNA]</scope>
    <source>
        <strain evidence="20 21">AZ0501</strain>
    </source>
</reference>
<feature type="domain" description="Yeast cell wall synthesis Kre9/Knh1-like N-terminal" evidence="19">
    <location>
        <begin position="37"/>
        <end position="126"/>
    </location>
</feature>
<name>A0A261Y2B5_9FUNG</name>
<evidence type="ECO:0000256" key="4">
    <source>
        <dbReference type="ARBA" id="ARBA00011790"/>
    </source>
</evidence>
<dbReference type="Pfam" id="PF10342">
    <property type="entry name" value="Kre9_KNH"/>
    <property type="match status" value="1"/>
</dbReference>
<dbReference type="InterPro" id="IPR008011">
    <property type="entry name" value="Complex1_LYR_dom"/>
</dbReference>
<gene>
    <name evidence="20" type="ORF">BZG36_01821</name>
</gene>
<evidence type="ECO:0000256" key="1">
    <source>
        <dbReference type="ARBA" id="ARBA00002920"/>
    </source>
</evidence>
<evidence type="ECO:0000256" key="12">
    <source>
        <dbReference type="ARBA" id="ARBA00022990"/>
    </source>
</evidence>
<evidence type="ECO:0000313" key="20">
    <source>
        <dbReference type="EMBL" id="OZJ04732.1"/>
    </source>
</evidence>
<feature type="domain" description="Complex 1 LYR protein" evidence="18">
    <location>
        <begin position="258"/>
        <end position="313"/>
    </location>
</feature>
<evidence type="ECO:0000256" key="15">
    <source>
        <dbReference type="ARBA" id="ARBA00030192"/>
    </source>
</evidence>
<dbReference type="CDD" id="cd20263">
    <property type="entry name" value="Complex1_LYR_NDUFB9_LYRM3"/>
    <property type="match status" value="1"/>
</dbReference>
<comment type="similarity">
    <text evidence="3">Belongs to the complex I LYR family.</text>
</comment>
<evidence type="ECO:0000256" key="5">
    <source>
        <dbReference type="ARBA" id="ARBA00018684"/>
    </source>
</evidence>
<sequence>MQLTFLAAAALAVASVSAQSASSTVTSVSNNYCYVTSPIQGTVWTAGTNVTIVWLIDTADNNVFPTVNLLHGNPAYYTFAATLATNVKTTLGQVTVTVPANSVPGNDYGLQIGQAPNYCYAGPFTIKAAGAASAPTTPSIPTASGPSMVTAASTTAMTSGALAVSSGASASGSAKSASAPASGSTSASASASASTSAASLVRSTAVLAATKRRYGLVNRLCIRGVFGSCDEIPIKVQLTFEFSESGRIRGLGRGAAELSLYKRSLKTSLDWYIRRDLWRQKALDIRAQFEANKHITSPKELEQIFAQTEKELDKWAHPDPYKFPLQPEGSKWERNIPPRMNWDHIGHH</sequence>
<keyword evidence="14" id="KW-0472">Membrane</keyword>
<comment type="function">
    <text evidence="1">Accessory subunit of the mitochondrial membrane respiratory chain NADH dehydrogenase (Complex I), that is believed to be not involved in catalysis. Complex I functions in the transfer of electrons from NADH to the respiratory chain. The immediate electron acceptor for the enzyme is believed to be ubiquinone.</text>
</comment>
<evidence type="ECO:0000313" key="21">
    <source>
        <dbReference type="Proteomes" id="UP000242875"/>
    </source>
</evidence>
<evidence type="ECO:0000256" key="10">
    <source>
        <dbReference type="ARBA" id="ARBA00022792"/>
    </source>
</evidence>
<evidence type="ECO:0000256" key="6">
    <source>
        <dbReference type="ARBA" id="ARBA00022448"/>
    </source>
</evidence>
<dbReference type="PANTHER" id="PTHR12868:SF0">
    <property type="entry name" value="NADH DEHYDROGENASE [UBIQUINONE] 1 BETA SUBCOMPLEX SUBUNIT 9"/>
    <property type="match status" value="1"/>
</dbReference>
<dbReference type="Proteomes" id="UP000242875">
    <property type="component" value="Unassembled WGS sequence"/>
</dbReference>
<dbReference type="OrthoDB" id="13598at2759"/>
<evidence type="ECO:0000256" key="8">
    <source>
        <dbReference type="ARBA" id="ARBA00022660"/>
    </source>
</evidence>
<comment type="subunit">
    <text evidence="4">Mammalian complex I is composed of 45 different subunits.</text>
</comment>
<keyword evidence="13" id="KW-0496">Mitochondrion</keyword>
<feature type="chain" id="PRO_5012401917" description="NADH dehydrogenase [ubiquinone] 1 beta subcomplex subunit 9" evidence="17">
    <location>
        <begin position="19"/>
        <end position="348"/>
    </location>
</feature>
<dbReference type="InterPro" id="IPR033034">
    <property type="entry name" value="NDUFB9"/>
</dbReference>
<keyword evidence="11" id="KW-0249">Electron transport</keyword>
<keyword evidence="9 17" id="KW-0732">Signal</keyword>